<feature type="transmembrane region" description="Helical" evidence="1">
    <location>
        <begin position="277"/>
        <end position="298"/>
    </location>
</feature>
<dbReference type="AlphaFoldDB" id="A0A226D181"/>
<comment type="caution">
    <text evidence="2">The sequence shown here is derived from an EMBL/GenBank/DDBJ whole genome shotgun (WGS) entry which is preliminary data.</text>
</comment>
<evidence type="ECO:0000313" key="3">
    <source>
        <dbReference type="Proteomes" id="UP000198287"/>
    </source>
</evidence>
<name>A0A226D181_FOLCA</name>
<feature type="transmembrane region" description="Helical" evidence="1">
    <location>
        <begin position="47"/>
        <end position="69"/>
    </location>
</feature>
<evidence type="ECO:0000256" key="1">
    <source>
        <dbReference type="SAM" id="Phobius"/>
    </source>
</evidence>
<keyword evidence="1" id="KW-0812">Transmembrane</keyword>
<reference evidence="2 3" key="1">
    <citation type="submission" date="2015-12" db="EMBL/GenBank/DDBJ databases">
        <title>The genome of Folsomia candida.</title>
        <authorList>
            <person name="Faddeeva A."/>
            <person name="Derks M.F."/>
            <person name="Anvar Y."/>
            <person name="Smit S."/>
            <person name="Van Straalen N."/>
            <person name="Roelofs D."/>
        </authorList>
    </citation>
    <scope>NUCLEOTIDE SEQUENCE [LARGE SCALE GENOMIC DNA]</scope>
    <source>
        <strain evidence="2 3">VU population</strain>
        <tissue evidence="2">Whole body</tissue>
    </source>
</reference>
<keyword evidence="1" id="KW-0472">Membrane</keyword>
<feature type="transmembrane region" description="Helical" evidence="1">
    <location>
        <begin position="81"/>
        <end position="101"/>
    </location>
</feature>
<gene>
    <name evidence="2" type="ORF">Fcan01_25961</name>
</gene>
<accession>A0A226D181</accession>
<feature type="transmembrane region" description="Helical" evidence="1">
    <location>
        <begin position="218"/>
        <end position="237"/>
    </location>
</feature>
<protein>
    <submittedName>
        <fullName evidence="2">Uncharacterized protein</fullName>
    </submittedName>
</protein>
<feature type="transmembrane region" description="Helical" evidence="1">
    <location>
        <begin position="310"/>
        <end position="334"/>
    </location>
</feature>
<dbReference type="Proteomes" id="UP000198287">
    <property type="component" value="Unassembled WGS sequence"/>
</dbReference>
<sequence length="413" mass="46731">MTASYVKSSFQEHASRLGFISECPIQWDAERECLCYKSASGKFFLKLWHFNMFLSVDTITACAIMYNFVQTLRSSPEKPYVELPVALILSLLGILTYYVIVNHAMITLYGKDLVNGFNVIVKLEGQLVGGAQVRGQDNHAVFDESNKILEASLIFLVRNFYIYRFLLVPFEVYMEFDPFNFLGRDLHKIYDFTHLTLIIVKVLYFLILMINVYEVCRAMTLVILIFITLLNIVRSIYSILLHESGRFFASSARINAGITTHLKIQLGMLSVAPFQELGTIFLILIGLVVFVVANFVTIRLYDTLPFPVYSFFPSVAVVVAIVINLTLPLAHGLLDVSTEVKRRWAASLVGDGGKLDIKWTRRRLKGTREFCIWAGSGGTKIFRINKETKVQYFEQVISATVTTLLSTSDGLLG</sequence>
<proteinExistence type="predicted"/>
<organism evidence="2 3">
    <name type="scientific">Folsomia candida</name>
    <name type="common">Springtail</name>
    <dbReference type="NCBI Taxonomy" id="158441"/>
    <lineage>
        <taxon>Eukaryota</taxon>
        <taxon>Metazoa</taxon>
        <taxon>Ecdysozoa</taxon>
        <taxon>Arthropoda</taxon>
        <taxon>Hexapoda</taxon>
        <taxon>Collembola</taxon>
        <taxon>Entomobryomorpha</taxon>
        <taxon>Isotomoidea</taxon>
        <taxon>Isotomidae</taxon>
        <taxon>Proisotominae</taxon>
        <taxon>Folsomia</taxon>
    </lineage>
</organism>
<keyword evidence="3" id="KW-1185">Reference proteome</keyword>
<feature type="transmembrane region" description="Helical" evidence="1">
    <location>
        <begin position="192"/>
        <end position="212"/>
    </location>
</feature>
<evidence type="ECO:0000313" key="2">
    <source>
        <dbReference type="EMBL" id="OXA39355.1"/>
    </source>
</evidence>
<keyword evidence="1" id="KW-1133">Transmembrane helix</keyword>
<dbReference type="EMBL" id="LNIX01000039">
    <property type="protein sequence ID" value="OXA39355.1"/>
    <property type="molecule type" value="Genomic_DNA"/>
</dbReference>